<gene>
    <name evidence="1" type="ORF">Rmf_23800</name>
</gene>
<dbReference type="EMBL" id="AP025637">
    <property type="protein sequence ID" value="BDG72451.1"/>
    <property type="molecule type" value="Genomic_DNA"/>
</dbReference>
<accession>A0ABM7Y2Q1</accession>
<evidence type="ECO:0000313" key="1">
    <source>
        <dbReference type="EMBL" id="BDG72451.1"/>
    </source>
</evidence>
<protein>
    <submittedName>
        <fullName evidence="1">Uncharacterized protein</fullName>
    </submittedName>
</protein>
<sequence>MAPAMVAPIMVQLVDTLAGRDLLAVLVSLMLRTPPAGPMPPDLPQR</sequence>
<proteinExistence type="predicted"/>
<evidence type="ECO:0000313" key="2">
    <source>
        <dbReference type="Proteomes" id="UP000831327"/>
    </source>
</evidence>
<organism evidence="1 2">
    <name type="scientific">Roseomonas fluvialis</name>
    <dbReference type="NCBI Taxonomy" id="1750527"/>
    <lineage>
        <taxon>Bacteria</taxon>
        <taxon>Pseudomonadati</taxon>
        <taxon>Pseudomonadota</taxon>
        <taxon>Alphaproteobacteria</taxon>
        <taxon>Acetobacterales</taxon>
        <taxon>Roseomonadaceae</taxon>
        <taxon>Roseomonas</taxon>
    </lineage>
</organism>
<keyword evidence="2" id="KW-1185">Reference proteome</keyword>
<reference evidence="1 2" key="1">
    <citation type="journal article" date="2016" name="Microbes Environ.">
        <title>Phylogenetically diverse aerobic anoxygenic phototrophic bacteria isolated from epilithic biofilms in Tama river, Japan.</title>
        <authorList>
            <person name="Hirose S."/>
            <person name="Matsuura K."/>
            <person name="Haruta S."/>
        </authorList>
    </citation>
    <scope>NUCLEOTIDE SEQUENCE [LARGE SCALE GENOMIC DNA]</scope>
    <source>
        <strain evidence="1 2">S08</strain>
    </source>
</reference>
<name>A0ABM7Y2Q1_9PROT</name>
<dbReference type="Proteomes" id="UP000831327">
    <property type="component" value="Chromosome"/>
</dbReference>